<dbReference type="Proteomes" id="UP000887574">
    <property type="component" value="Unplaced"/>
</dbReference>
<evidence type="ECO:0000313" key="3">
    <source>
        <dbReference type="Proteomes" id="UP000887574"/>
    </source>
</evidence>
<keyword evidence="2" id="KW-0472">Membrane</keyword>
<dbReference type="WBParaSite" id="jg18673.2">
    <property type="protein sequence ID" value="jg18673.2"/>
    <property type="gene ID" value="jg18673"/>
</dbReference>
<dbReference type="AlphaFoldDB" id="A0A915DFF2"/>
<evidence type="ECO:0000313" key="4">
    <source>
        <dbReference type="WBParaSite" id="jg18673.2"/>
    </source>
</evidence>
<feature type="transmembrane region" description="Helical" evidence="2">
    <location>
        <begin position="138"/>
        <end position="156"/>
    </location>
</feature>
<keyword evidence="2" id="KW-0812">Transmembrane</keyword>
<keyword evidence="2" id="KW-1133">Transmembrane helix</keyword>
<reference evidence="4" key="1">
    <citation type="submission" date="2022-11" db="UniProtKB">
        <authorList>
            <consortium name="WormBaseParasite"/>
        </authorList>
    </citation>
    <scope>IDENTIFICATION</scope>
</reference>
<accession>A0A915DFF2</accession>
<evidence type="ECO:0000256" key="1">
    <source>
        <dbReference type="SAM" id="MobiDB-lite"/>
    </source>
</evidence>
<proteinExistence type="predicted"/>
<protein>
    <submittedName>
        <fullName evidence="4">Uncharacterized protein</fullName>
    </submittedName>
</protein>
<evidence type="ECO:0000256" key="2">
    <source>
        <dbReference type="SAM" id="Phobius"/>
    </source>
</evidence>
<organism evidence="3 4">
    <name type="scientific">Ditylenchus dipsaci</name>
    <dbReference type="NCBI Taxonomy" id="166011"/>
    <lineage>
        <taxon>Eukaryota</taxon>
        <taxon>Metazoa</taxon>
        <taxon>Ecdysozoa</taxon>
        <taxon>Nematoda</taxon>
        <taxon>Chromadorea</taxon>
        <taxon>Rhabditida</taxon>
        <taxon>Tylenchina</taxon>
        <taxon>Tylenchomorpha</taxon>
        <taxon>Sphaerularioidea</taxon>
        <taxon>Anguinidae</taxon>
        <taxon>Anguininae</taxon>
        <taxon>Ditylenchus</taxon>
    </lineage>
</organism>
<name>A0A915DFF2_9BILA</name>
<keyword evidence="3" id="KW-1185">Reference proteome</keyword>
<feature type="region of interest" description="Disordered" evidence="1">
    <location>
        <begin position="1"/>
        <end position="24"/>
    </location>
</feature>
<sequence length="162" mass="17946">MCADLRRSQTFRVGASEREEENGELEKEKHWLLMSIKMGAGLQYPQHSGLLDPSIQVYLTPSTQVYLTPSTQLYLTPSTQVQPHQFKVLGSGKPECWGQVNLSAGGQVNLSAGGQVNLSAGIRCIPLSSCLSLKGRKWLNIFVLFAFMTNPLLCISETNFRK</sequence>